<gene>
    <name evidence="2" type="ORF">DACRYDRAFT_109906</name>
</gene>
<feature type="region of interest" description="Disordered" evidence="1">
    <location>
        <begin position="203"/>
        <end position="243"/>
    </location>
</feature>
<dbReference type="HOGENOM" id="CLU_799317_0_0_1"/>
<feature type="region of interest" description="Disordered" evidence="1">
    <location>
        <begin position="105"/>
        <end position="153"/>
    </location>
</feature>
<evidence type="ECO:0000256" key="1">
    <source>
        <dbReference type="SAM" id="MobiDB-lite"/>
    </source>
</evidence>
<protein>
    <submittedName>
        <fullName evidence="2">Uncharacterized protein</fullName>
    </submittedName>
</protein>
<keyword evidence="3" id="KW-1185">Reference proteome</keyword>
<dbReference type="EMBL" id="JH795870">
    <property type="protein sequence ID" value="EJT99180.1"/>
    <property type="molecule type" value="Genomic_DNA"/>
</dbReference>
<reference evidence="2 3" key="1">
    <citation type="journal article" date="2012" name="Science">
        <title>The Paleozoic origin of enzymatic lignin decomposition reconstructed from 31 fungal genomes.</title>
        <authorList>
            <person name="Floudas D."/>
            <person name="Binder M."/>
            <person name="Riley R."/>
            <person name="Barry K."/>
            <person name="Blanchette R.A."/>
            <person name="Henrissat B."/>
            <person name="Martinez A.T."/>
            <person name="Otillar R."/>
            <person name="Spatafora J.W."/>
            <person name="Yadav J.S."/>
            <person name="Aerts A."/>
            <person name="Benoit I."/>
            <person name="Boyd A."/>
            <person name="Carlson A."/>
            <person name="Copeland A."/>
            <person name="Coutinho P.M."/>
            <person name="de Vries R.P."/>
            <person name="Ferreira P."/>
            <person name="Findley K."/>
            <person name="Foster B."/>
            <person name="Gaskell J."/>
            <person name="Glotzer D."/>
            <person name="Gorecki P."/>
            <person name="Heitman J."/>
            <person name="Hesse C."/>
            <person name="Hori C."/>
            <person name="Igarashi K."/>
            <person name="Jurgens J.A."/>
            <person name="Kallen N."/>
            <person name="Kersten P."/>
            <person name="Kohler A."/>
            <person name="Kuees U."/>
            <person name="Kumar T.K.A."/>
            <person name="Kuo A."/>
            <person name="LaButti K."/>
            <person name="Larrondo L.F."/>
            <person name="Lindquist E."/>
            <person name="Ling A."/>
            <person name="Lombard V."/>
            <person name="Lucas S."/>
            <person name="Lundell T."/>
            <person name="Martin R."/>
            <person name="McLaughlin D.J."/>
            <person name="Morgenstern I."/>
            <person name="Morin E."/>
            <person name="Murat C."/>
            <person name="Nagy L.G."/>
            <person name="Nolan M."/>
            <person name="Ohm R.A."/>
            <person name="Patyshakuliyeva A."/>
            <person name="Rokas A."/>
            <person name="Ruiz-Duenas F.J."/>
            <person name="Sabat G."/>
            <person name="Salamov A."/>
            <person name="Samejima M."/>
            <person name="Schmutz J."/>
            <person name="Slot J.C."/>
            <person name="St John F."/>
            <person name="Stenlid J."/>
            <person name="Sun H."/>
            <person name="Sun S."/>
            <person name="Syed K."/>
            <person name="Tsang A."/>
            <person name="Wiebenga A."/>
            <person name="Young D."/>
            <person name="Pisabarro A."/>
            <person name="Eastwood D.C."/>
            <person name="Martin F."/>
            <person name="Cullen D."/>
            <person name="Grigoriev I.V."/>
            <person name="Hibbett D.S."/>
        </authorList>
    </citation>
    <scope>NUCLEOTIDE SEQUENCE [LARGE SCALE GENOMIC DNA]</scope>
    <source>
        <strain evidence="2 3">DJM-731 SS1</strain>
    </source>
</reference>
<feature type="region of interest" description="Disordered" evidence="1">
    <location>
        <begin position="1"/>
        <end position="39"/>
    </location>
</feature>
<dbReference type="Proteomes" id="UP000030653">
    <property type="component" value="Unassembled WGS sequence"/>
</dbReference>
<name>M5FQL2_DACPD</name>
<evidence type="ECO:0000313" key="3">
    <source>
        <dbReference type="Proteomes" id="UP000030653"/>
    </source>
</evidence>
<dbReference type="AlphaFoldDB" id="M5FQL2"/>
<proteinExistence type="predicted"/>
<dbReference type="GeneID" id="63684025"/>
<accession>M5FQL2</accession>
<sequence>MSKRIRSESGNEDNTAPRARRPFRQDTPGTTQYTDHPRYPHISANERVLHEDSSHVLVGDGMLRARASSSRMDVQERPMGEHRAQRIRHHDNLQETANGAEIKTVDAHPPTANTDVYLHSTPARTGRSRSKHGPHARSHPRTTTTRQSRRTRRHVELPRLHIVLADVMANITQEPMVSVTPHIPTSSSEYSGNGNQVLPRFFNADGRLPPPIPSHSTASSDHLPRHESWRQPTARQDSNRQNKRAIRLPPFMALLGAQAPSSRQAPRRLPQVIDLTGDDDNETRPTQIREVWFVAHSAANVRNAANLQPGEDSEPHHARMASYAHNLMLMVAEFVPYPSPPPASNNP</sequence>
<organism evidence="2 3">
    <name type="scientific">Dacryopinax primogenitus (strain DJM 731)</name>
    <name type="common">Brown rot fungus</name>
    <dbReference type="NCBI Taxonomy" id="1858805"/>
    <lineage>
        <taxon>Eukaryota</taxon>
        <taxon>Fungi</taxon>
        <taxon>Dikarya</taxon>
        <taxon>Basidiomycota</taxon>
        <taxon>Agaricomycotina</taxon>
        <taxon>Dacrymycetes</taxon>
        <taxon>Dacrymycetales</taxon>
        <taxon>Dacrymycetaceae</taxon>
        <taxon>Dacryopinax</taxon>
    </lineage>
</organism>
<evidence type="ECO:0000313" key="2">
    <source>
        <dbReference type="EMBL" id="EJT99180.1"/>
    </source>
</evidence>
<dbReference type="RefSeq" id="XP_040626078.1">
    <property type="nucleotide sequence ID" value="XM_040768963.1"/>
</dbReference>
<feature type="compositionally biased region" description="Basic residues" evidence="1">
    <location>
        <begin position="126"/>
        <end position="140"/>
    </location>
</feature>